<dbReference type="Gene3D" id="3.40.190.10">
    <property type="entry name" value="Periplasmic binding protein-like II"/>
    <property type="match status" value="2"/>
</dbReference>
<dbReference type="AlphaFoldDB" id="A0A099L2M3"/>
<reference evidence="2 3" key="1">
    <citation type="submission" date="2014-08" db="EMBL/GenBank/DDBJ databases">
        <title>Genomic and Phenotypic Diversity of Colwellia psychrerythraea strains from Disparate Marine Basins.</title>
        <authorList>
            <person name="Techtmann S.M."/>
            <person name="Stelling S.C."/>
            <person name="Utturkar S.M."/>
            <person name="Alshibli N."/>
            <person name="Harris A."/>
            <person name="Brown S.D."/>
            <person name="Hazen T.C."/>
        </authorList>
    </citation>
    <scope>NUCLEOTIDE SEQUENCE [LARGE SCALE GENOMIC DNA]</scope>
    <source>
        <strain evidence="2 3">GAB14E</strain>
    </source>
</reference>
<organism evidence="2 3">
    <name type="scientific">Colwellia psychrerythraea</name>
    <name type="common">Vibrio psychroerythus</name>
    <dbReference type="NCBI Taxonomy" id="28229"/>
    <lineage>
        <taxon>Bacteria</taxon>
        <taxon>Pseudomonadati</taxon>
        <taxon>Pseudomonadota</taxon>
        <taxon>Gammaproteobacteria</taxon>
        <taxon>Alteromonadales</taxon>
        <taxon>Colwelliaceae</taxon>
        <taxon>Colwellia</taxon>
    </lineage>
</organism>
<protein>
    <submittedName>
        <fullName evidence="2">ABC-type transporter, periplasmic subunit family 3</fullName>
    </submittedName>
</protein>
<dbReference type="InterPro" id="IPR001638">
    <property type="entry name" value="Solute-binding_3/MltF_N"/>
</dbReference>
<evidence type="ECO:0000313" key="2">
    <source>
        <dbReference type="EMBL" id="KGJ96407.1"/>
    </source>
</evidence>
<name>A0A099L2M3_COLPS</name>
<feature type="domain" description="Solute-binding protein family 3/N-terminal" evidence="1">
    <location>
        <begin position="23"/>
        <end position="231"/>
    </location>
</feature>
<dbReference type="Pfam" id="PF00497">
    <property type="entry name" value="SBP_bac_3"/>
    <property type="match status" value="1"/>
</dbReference>
<sequence>MVIRIVFISIFFVLCSNALCCEIRFGVSESLPFTFKTDNGVWSGNDVEKFKFMAKVVGCEVLFVEGSFSERLRMLKLGMIDAMSNISKLSKRNSFLSYIGPLRIEKLSLVTTKKIPGLITSLTSISQWDYHYGKPANAYLGELFSQMYISDKNFSSKFIDIHSHNDISELIRKGRIVGFFEETNSLNHHLTSSPKYAHLKKHPLEVITGDIYFGISKKSMQPELINKLKQAFIIWTKSAEANGKND</sequence>
<evidence type="ECO:0000313" key="3">
    <source>
        <dbReference type="Proteomes" id="UP000029868"/>
    </source>
</evidence>
<gene>
    <name evidence="2" type="ORF">GAB14E_0354</name>
</gene>
<dbReference type="PATRIC" id="fig|28229.3.peg.1292"/>
<accession>A0A099L2M3</accession>
<comment type="caution">
    <text evidence="2">The sequence shown here is derived from an EMBL/GenBank/DDBJ whole genome shotgun (WGS) entry which is preliminary data.</text>
</comment>
<dbReference type="Proteomes" id="UP000029868">
    <property type="component" value="Unassembled WGS sequence"/>
</dbReference>
<dbReference type="SUPFAM" id="SSF53850">
    <property type="entry name" value="Periplasmic binding protein-like II"/>
    <property type="match status" value="1"/>
</dbReference>
<dbReference type="OrthoDB" id="9768183at2"/>
<dbReference type="RefSeq" id="WP_033081339.1">
    <property type="nucleotide sequence ID" value="NZ_JQEC01000011.1"/>
</dbReference>
<dbReference type="EMBL" id="JQEC01000011">
    <property type="protein sequence ID" value="KGJ96407.1"/>
    <property type="molecule type" value="Genomic_DNA"/>
</dbReference>
<proteinExistence type="predicted"/>
<evidence type="ECO:0000259" key="1">
    <source>
        <dbReference type="Pfam" id="PF00497"/>
    </source>
</evidence>